<dbReference type="OrthoDB" id="9804380at2"/>
<dbReference type="EMBL" id="CP012622">
    <property type="protein sequence ID" value="ALD66367.1"/>
    <property type="molecule type" value="Genomic_DNA"/>
</dbReference>
<dbReference type="PATRIC" id="fig|362837.3.peg.471"/>
<evidence type="ECO:0000313" key="2">
    <source>
        <dbReference type="Proteomes" id="UP000063919"/>
    </source>
</evidence>
<proteinExistence type="predicted"/>
<evidence type="ECO:0000313" key="1">
    <source>
        <dbReference type="EMBL" id="ALD66367.1"/>
    </source>
</evidence>
<accession>A0A0M4JWL7</accession>
<reference evidence="1 2" key="1">
    <citation type="journal article" date="2015" name="Genome Announc.">
        <title>Complete Genome Sequence of Spiroplasma cantharicola CC-1T (DSM 21588), a Bacterium Isolated from Soldier Beetle (Cantharis carolinus).</title>
        <authorList>
            <person name="Lo W.S."/>
            <person name="Liu P.Y."/>
            <person name="Kuo C.H."/>
        </authorList>
    </citation>
    <scope>NUCLEOTIDE SEQUENCE [LARGE SCALE GENOMIC DNA]</scope>
    <source>
        <strain evidence="1 2">CC-1</strain>
    </source>
</reference>
<sequence>MFFNATSGAGKSTTMQRMLKNEILNGNKVYLIDSENKYSKFDDYFGESKIFLGDGLYKINPL</sequence>
<dbReference type="STRING" id="362837.SCANT_v1c04610"/>
<evidence type="ECO:0008006" key="3">
    <source>
        <dbReference type="Google" id="ProtNLM"/>
    </source>
</evidence>
<protein>
    <recommendedName>
        <fullName evidence="3">TraG P-loop domain-containing protein</fullName>
    </recommendedName>
</protein>
<dbReference type="KEGG" id="scj:SCANT_v1c04610"/>
<dbReference type="InterPro" id="IPR027417">
    <property type="entry name" value="P-loop_NTPase"/>
</dbReference>
<gene>
    <name evidence="1" type="ORF">SCANT_v1c04610</name>
</gene>
<dbReference type="RefSeq" id="WP_053946129.1">
    <property type="nucleotide sequence ID" value="NZ_CP012622.1"/>
</dbReference>
<name>A0A0M4JWL7_9MOLU</name>
<dbReference type="Gene3D" id="3.40.50.300">
    <property type="entry name" value="P-loop containing nucleotide triphosphate hydrolases"/>
    <property type="match status" value="1"/>
</dbReference>
<organism evidence="1 2">
    <name type="scientific">Spiroplasma cantharicola</name>
    <dbReference type="NCBI Taxonomy" id="362837"/>
    <lineage>
        <taxon>Bacteria</taxon>
        <taxon>Bacillati</taxon>
        <taxon>Mycoplasmatota</taxon>
        <taxon>Mollicutes</taxon>
        <taxon>Entomoplasmatales</taxon>
        <taxon>Spiroplasmataceae</taxon>
        <taxon>Spiroplasma</taxon>
    </lineage>
</organism>
<dbReference type="Proteomes" id="UP000063919">
    <property type="component" value="Chromosome"/>
</dbReference>
<dbReference type="AlphaFoldDB" id="A0A0M4JWL7"/>
<keyword evidence="2" id="KW-1185">Reference proteome</keyword>